<accession>A0ABS8Y860</accession>
<feature type="active site" evidence="9">
    <location>
        <position position="112"/>
    </location>
</feature>
<evidence type="ECO:0000256" key="9">
    <source>
        <dbReference type="HAMAP-Rule" id="MF_00161"/>
    </source>
</evidence>
<comment type="caution">
    <text evidence="9">Lacks conserved residue(s) required for the propagation of feature annotation.</text>
</comment>
<dbReference type="HAMAP" id="MF_00161">
    <property type="entry name" value="LspA"/>
    <property type="match status" value="1"/>
</dbReference>
<evidence type="ECO:0000256" key="7">
    <source>
        <dbReference type="ARBA" id="ARBA00022989"/>
    </source>
</evidence>
<comment type="pathway">
    <text evidence="9">Protein modification; lipoprotein biosynthesis (signal peptide cleavage).</text>
</comment>
<dbReference type="RefSeq" id="WP_233695345.1">
    <property type="nucleotide sequence ID" value="NZ_JAJNBZ010000001.1"/>
</dbReference>
<evidence type="ECO:0000256" key="2">
    <source>
        <dbReference type="ARBA" id="ARBA00022475"/>
    </source>
</evidence>
<evidence type="ECO:0000256" key="11">
    <source>
        <dbReference type="RuleBase" id="RU004181"/>
    </source>
</evidence>
<dbReference type="EC" id="3.4.23.36" evidence="9"/>
<comment type="subcellular location">
    <subcellularLocation>
        <location evidence="9">Cell membrane</location>
        <topology evidence="9">Multi-pass membrane protein</topology>
    </subcellularLocation>
</comment>
<gene>
    <name evidence="9 12" type="primary">lspA</name>
    <name evidence="12" type="ORF">LQV63_00785</name>
</gene>
<proteinExistence type="inferred from homology"/>
<comment type="catalytic activity">
    <reaction evidence="9 10">
        <text>Release of signal peptides from bacterial membrane prolipoproteins. Hydrolyzes -Xaa-Yaa-Zaa-|-(S,diacylglyceryl)Cys-, in which Xaa is hydrophobic (preferably Leu), and Yaa (Ala or Ser) and Zaa (Gly or Ala) have small, neutral side chains.</text>
        <dbReference type="EC" id="3.4.23.36"/>
    </reaction>
</comment>
<evidence type="ECO:0000313" key="13">
    <source>
        <dbReference type="Proteomes" id="UP001199916"/>
    </source>
</evidence>
<keyword evidence="3 9" id="KW-0645">Protease</keyword>
<dbReference type="EMBL" id="JAJNBZ010000001">
    <property type="protein sequence ID" value="MCE5167855.1"/>
    <property type="molecule type" value="Genomic_DNA"/>
</dbReference>
<evidence type="ECO:0000256" key="6">
    <source>
        <dbReference type="ARBA" id="ARBA00022801"/>
    </source>
</evidence>
<keyword evidence="2 9" id="KW-1003">Cell membrane</keyword>
<evidence type="ECO:0000256" key="10">
    <source>
        <dbReference type="RuleBase" id="RU000594"/>
    </source>
</evidence>
<evidence type="ECO:0000256" key="4">
    <source>
        <dbReference type="ARBA" id="ARBA00022692"/>
    </source>
</evidence>
<comment type="function">
    <text evidence="9 10">This protein specifically catalyzes the removal of signal peptides from prolipoproteins.</text>
</comment>
<comment type="similarity">
    <text evidence="1 9 11">Belongs to the peptidase A8 family.</text>
</comment>
<evidence type="ECO:0000256" key="3">
    <source>
        <dbReference type="ARBA" id="ARBA00022670"/>
    </source>
</evidence>
<keyword evidence="4 9" id="KW-0812">Transmembrane</keyword>
<evidence type="ECO:0000256" key="8">
    <source>
        <dbReference type="ARBA" id="ARBA00023136"/>
    </source>
</evidence>
<feature type="transmembrane region" description="Helical" evidence="9">
    <location>
        <begin position="58"/>
        <end position="75"/>
    </location>
</feature>
<dbReference type="NCBIfam" id="TIGR00077">
    <property type="entry name" value="lspA"/>
    <property type="match status" value="1"/>
</dbReference>
<dbReference type="PROSITE" id="PS00855">
    <property type="entry name" value="SPASE_II"/>
    <property type="match status" value="1"/>
</dbReference>
<dbReference type="InterPro" id="IPR001872">
    <property type="entry name" value="Peptidase_A8"/>
</dbReference>
<dbReference type="PANTHER" id="PTHR33695:SF1">
    <property type="entry name" value="LIPOPROTEIN SIGNAL PEPTIDASE"/>
    <property type="match status" value="1"/>
</dbReference>
<keyword evidence="7 9" id="KW-1133">Transmembrane helix</keyword>
<keyword evidence="5 9" id="KW-0064">Aspartyl protease</keyword>
<keyword evidence="6 9" id="KW-0378">Hydrolase</keyword>
<reference evidence="12 13" key="1">
    <citation type="submission" date="2021-11" db="EMBL/GenBank/DDBJ databases">
        <title>Draft genome sequence of Paenibacillus profundus YoMME, a new Gram-positive bacteria with exoelectrogenic properties.</title>
        <authorList>
            <person name="Hubenova Y."/>
            <person name="Hubenova E."/>
            <person name="Manasiev Y."/>
            <person name="Peykov S."/>
            <person name="Mitov M."/>
        </authorList>
    </citation>
    <scope>NUCLEOTIDE SEQUENCE [LARGE SCALE GENOMIC DNA]</scope>
    <source>
        <strain evidence="12 13">YoMME</strain>
    </source>
</reference>
<protein>
    <recommendedName>
        <fullName evidence="9">Lipoprotein signal peptidase</fullName>
        <ecNumber evidence="9">3.4.23.36</ecNumber>
    </recommendedName>
    <alternativeName>
        <fullName evidence="9">Prolipoprotein signal peptidase</fullName>
    </alternativeName>
    <alternativeName>
        <fullName evidence="9">Signal peptidase II</fullName>
        <shortName evidence="9">SPase II</shortName>
    </alternativeName>
</protein>
<evidence type="ECO:0000256" key="5">
    <source>
        <dbReference type="ARBA" id="ARBA00022750"/>
    </source>
</evidence>
<sequence>MWYYIIALIVFLIDQGTKWIIATKLELYEQISVIGNFFLITSHRNTGAAFSILENKRWFFVIVTIIVVAGIIWYMQKIKHQKGVILPLGLSLILGGAVGNFLDRLLSGEVVDFLQFNFGSYTFPIFNIADTGICVGVGFVLLDALLTVKHEKELEKAHGQDDPTANNR</sequence>
<feature type="active site" evidence="9">
    <location>
        <position position="130"/>
    </location>
</feature>
<evidence type="ECO:0000256" key="1">
    <source>
        <dbReference type="ARBA" id="ARBA00006139"/>
    </source>
</evidence>
<dbReference type="PANTHER" id="PTHR33695">
    <property type="entry name" value="LIPOPROTEIN SIGNAL PEPTIDASE"/>
    <property type="match status" value="1"/>
</dbReference>
<keyword evidence="8 9" id="KW-0472">Membrane</keyword>
<keyword evidence="13" id="KW-1185">Reference proteome</keyword>
<organism evidence="12 13">
    <name type="scientific">Paenibacillus profundus</name>
    <dbReference type="NCBI Taxonomy" id="1173085"/>
    <lineage>
        <taxon>Bacteria</taxon>
        <taxon>Bacillati</taxon>
        <taxon>Bacillota</taxon>
        <taxon>Bacilli</taxon>
        <taxon>Bacillales</taxon>
        <taxon>Paenibacillaceae</taxon>
        <taxon>Paenibacillus</taxon>
    </lineage>
</organism>
<dbReference type="GO" id="GO:0004190">
    <property type="term" value="F:aspartic-type endopeptidase activity"/>
    <property type="evidence" value="ECO:0007669"/>
    <property type="project" value="UniProtKB-EC"/>
</dbReference>
<name>A0ABS8Y860_9BACL</name>
<comment type="caution">
    <text evidence="12">The sequence shown here is derived from an EMBL/GenBank/DDBJ whole genome shotgun (WGS) entry which is preliminary data.</text>
</comment>
<dbReference type="Pfam" id="PF01252">
    <property type="entry name" value="Peptidase_A8"/>
    <property type="match status" value="1"/>
</dbReference>
<dbReference type="PRINTS" id="PR00781">
    <property type="entry name" value="LIPOSIGPTASE"/>
</dbReference>
<feature type="transmembrane region" description="Helical" evidence="9">
    <location>
        <begin position="122"/>
        <end position="146"/>
    </location>
</feature>
<dbReference type="Proteomes" id="UP001199916">
    <property type="component" value="Unassembled WGS sequence"/>
</dbReference>
<evidence type="ECO:0000313" key="12">
    <source>
        <dbReference type="EMBL" id="MCE5167855.1"/>
    </source>
</evidence>
<feature type="transmembrane region" description="Helical" evidence="9">
    <location>
        <begin position="84"/>
        <end position="102"/>
    </location>
</feature>